<reference evidence="1" key="1">
    <citation type="journal article" date="2020" name="Stud. Mycol.">
        <title>101 Dothideomycetes genomes: a test case for predicting lifestyles and emergence of pathogens.</title>
        <authorList>
            <person name="Haridas S."/>
            <person name="Albert R."/>
            <person name="Binder M."/>
            <person name="Bloem J."/>
            <person name="Labutti K."/>
            <person name="Salamov A."/>
            <person name="Andreopoulos B."/>
            <person name="Baker S."/>
            <person name="Barry K."/>
            <person name="Bills G."/>
            <person name="Bluhm B."/>
            <person name="Cannon C."/>
            <person name="Castanera R."/>
            <person name="Culley D."/>
            <person name="Daum C."/>
            <person name="Ezra D."/>
            <person name="Gonzalez J."/>
            <person name="Henrissat B."/>
            <person name="Kuo A."/>
            <person name="Liang C."/>
            <person name="Lipzen A."/>
            <person name="Lutzoni F."/>
            <person name="Magnuson J."/>
            <person name="Mondo S."/>
            <person name="Nolan M."/>
            <person name="Ohm R."/>
            <person name="Pangilinan J."/>
            <person name="Park H.-J."/>
            <person name="Ramirez L."/>
            <person name="Alfaro M."/>
            <person name="Sun H."/>
            <person name="Tritt A."/>
            <person name="Yoshinaga Y."/>
            <person name="Zwiers L.-H."/>
            <person name="Turgeon B."/>
            <person name="Goodwin S."/>
            <person name="Spatafora J."/>
            <person name="Crous P."/>
            <person name="Grigoriev I."/>
        </authorList>
    </citation>
    <scope>NUCLEOTIDE SEQUENCE</scope>
    <source>
        <strain evidence="1">CBS 627.86</strain>
    </source>
</reference>
<organism evidence="1 2">
    <name type="scientific">Lophiotrema nucula</name>
    <dbReference type="NCBI Taxonomy" id="690887"/>
    <lineage>
        <taxon>Eukaryota</taxon>
        <taxon>Fungi</taxon>
        <taxon>Dikarya</taxon>
        <taxon>Ascomycota</taxon>
        <taxon>Pezizomycotina</taxon>
        <taxon>Dothideomycetes</taxon>
        <taxon>Pleosporomycetidae</taxon>
        <taxon>Pleosporales</taxon>
        <taxon>Lophiotremataceae</taxon>
        <taxon>Lophiotrema</taxon>
    </lineage>
</organism>
<dbReference type="Proteomes" id="UP000799770">
    <property type="component" value="Unassembled WGS sequence"/>
</dbReference>
<proteinExistence type="predicted"/>
<protein>
    <submittedName>
        <fullName evidence="1">Uncharacterized protein</fullName>
    </submittedName>
</protein>
<evidence type="ECO:0000313" key="2">
    <source>
        <dbReference type="Proteomes" id="UP000799770"/>
    </source>
</evidence>
<accession>A0A6A5YXU8</accession>
<gene>
    <name evidence="1" type="ORF">BDV96DRAFT_193440</name>
</gene>
<dbReference type="AlphaFoldDB" id="A0A6A5YXU8"/>
<name>A0A6A5YXU8_9PLEO</name>
<keyword evidence="2" id="KW-1185">Reference proteome</keyword>
<sequence>MQAHRNNEQRQVKRASNKEHLARLARLLLFFFPRYVHAREGAAADLVHSILSTKLSATDVNIGRGDRNWTVVPRHTEAAPQSLPANLLLRTNPEVEFSFFHEVLSCRRSNHSLESRPCSCDRQEILPLDEAFLYPCHSRTTRSSDGKSGIEFQEPQ</sequence>
<dbReference type="EMBL" id="ML977336">
    <property type="protein sequence ID" value="KAF2110941.1"/>
    <property type="molecule type" value="Genomic_DNA"/>
</dbReference>
<evidence type="ECO:0000313" key="1">
    <source>
        <dbReference type="EMBL" id="KAF2110941.1"/>
    </source>
</evidence>